<gene>
    <name evidence="2" type="ORF">NFG58_05155</name>
</gene>
<sequence>MSMPRLSLPLTLTATALATSLALGSAAALAADGPLRGNIRVVIGSSSTGGDTYQNSAIVVDQLSEALDLNMKVDAVGVSAAYRALDRDPRGNTLMIFHDQAYLGNQYGVEGYKDPFENYIIGPTIAINPGNAYLVPKDSPYQTLDDIIEAVGSGETVRVAIQPGGVSEIGYTALKNAIRIEHPGMEDNLVAVNTGSQADKNQLLFDDQADLINGSVQANEQYTRLPEDDQKAMRFVWLTARHDTLQQANEEGLGQTDRETLLQFVEPNVEVTMGEGENFAFDKEFFFLYNKDMNPEIVEQIDATLEEIYAEGEIQEAQKTSFFIPDFMPSEEAQAHLREKADRYADIIDSIK</sequence>
<feature type="signal peptide" evidence="1">
    <location>
        <begin position="1"/>
        <end position="30"/>
    </location>
</feature>
<evidence type="ECO:0000313" key="2">
    <source>
        <dbReference type="EMBL" id="XBO72101.1"/>
    </source>
</evidence>
<dbReference type="Gene3D" id="3.40.190.10">
    <property type="entry name" value="Periplasmic binding protein-like II"/>
    <property type="match status" value="1"/>
</dbReference>
<name>A0AAU7KK56_9GAMM</name>
<accession>A0AAU7KK56</accession>
<dbReference type="EMBL" id="CP098827">
    <property type="protein sequence ID" value="XBO72101.1"/>
    <property type="molecule type" value="Genomic_DNA"/>
</dbReference>
<proteinExistence type="predicted"/>
<dbReference type="AlphaFoldDB" id="A0AAU7KK56"/>
<reference evidence="2" key="1">
    <citation type="submission" date="2022-06" db="EMBL/GenBank/DDBJ databases">
        <title>A novel DMS-producing enzyme.</title>
        <authorList>
            <person name="Zhang Y."/>
        </authorList>
    </citation>
    <scope>NUCLEOTIDE SEQUENCE</scope>
    <source>
        <strain evidence="2">RT37</strain>
    </source>
</reference>
<dbReference type="Gene3D" id="3.40.190.150">
    <property type="entry name" value="Bordetella uptake gene, domain 1"/>
    <property type="match status" value="1"/>
</dbReference>
<protein>
    <submittedName>
        <fullName evidence="2">ABC transporter substrate-binding protein</fullName>
    </submittedName>
</protein>
<keyword evidence="1" id="KW-0732">Signal</keyword>
<dbReference type="RefSeq" id="WP_348827699.1">
    <property type="nucleotide sequence ID" value="NZ_CP098827.1"/>
</dbReference>
<feature type="chain" id="PRO_5043459252" evidence="1">
    <location>
        <begin position="31"/>
        <end position="352"/>
    </location>
</feature>
<dbReference type="SUPFAM" id="SSF53850">
    <property type="entry name" value="Periplasmic binding protein-like II"/>
    <property type="match status" value="1"/>
</dbReference>
<evidence type="ECO:0000256" key="1">
    <source>
        <dbReference type="SAM" id="SignalP"/>
    </source>
</evidence>
<dbReference type="InterPro" id="IPR042100">
    <property type="entry name" value="Bug_dom1"/>
</dbReference>
<organism evidence="2">
    <name type="scientific">Halomonas sp. RT37</name>
    <dbReference type="NCBI Taxonomy" id="2950872"/>
    <lineage>
        <taxon>Bacteria</taxon>
        <taxon>Pseudomonadati</taxon>
        <taxon>Pseudomonadota</taxon>
        <taxon>Gammaproteobacteria</taxon>
        <taxon>Oceanospirillales</taxon>
        <taxon>Halomonadaceae</taxon>
        <taxon>Halomonas</taxon>
    </lineage>
</organism>